<comment type="caution">
    <text evidence="6">The sequence shown here is derived from an EMBL/GenBank/DDBJ whole genome shotgun (WGS) entry which is preliminary data.</text>
</comment>
<proteinExistence type="inferred from homology"/>
<comment type="catalytic activity">
    <reaction evidence="1 4">
        <text>a uridine in RNA = a pseudouridine in RNA</text>
        <dbReference type="Rhea" id="RHEA:48348"/>
        <dbReference type="Rhea" id="RHEA-COMP:12068"/>
        <dbReference type="Rhea" id="RHEA-COMP:12069"/>
        <dbReference type="ChEBI" id="CHEBI:65314"/>
        <dbReference type="ChEBI" id="CHEBI:65315"/>
    </reaction>
</comment>
<evidence type="ECO:0000256" key="2">
    <source>
        <dbReference type="ARBA" id="ARBA00010876"/>
    </source>
</evidence>
<dbReference type="Pfam" id="PF00849">
    <property type="entry name" value="PseudoU_synth_2"/>
    <property type="match status" value="1"/>
</dbReference>
<dbReference type="InterPro" id="IPR050188">
    <property type="entry name" value="RluA_PseudoU_synthase"/>
</dbReference>
<dbReference type="InterPro" id="IPR020103">
    <property type="entry name" value="PsdUridine_synth_cat_dom_sf"/>
</dbReference>
<dbReference type="InterPro" id="IPR006145">
    <property type="entry name" value="PsdUridine_synth_RsuA/RluA"/>
</dbReference>
<dbReference type="Gene3D" id="3.30.2350.10">
    <property type="entry name" value="Pseudouridine synthase"/>
    <property type="match status" value="1"/>
</dbReference>
<dbReference type="InterPro" id="IPR006225">
    <property type="entry name" value="PsdUridine_synth_RluC/D"/>
</dbReference>
<evidence type="ECO:0000256" key="1">
    <source>
        <dbReference type="ARBA" id="ARBA00000073"/>
    </source>
</evidence>
<dbReference type="Proteomes" id="UP001596022">
    <property type="component" value="Unassembled WGS sequence"/>
</dbReference>
<evidence type="ECO:0000256" key="4">
    <source>
        <dbReference type="RuleBase" id="RU362028"/>
    </source>
</evidence>
<keyword evidence="7" id="KW-1185">Reference proteome</keyword>
<keyword evidence="4 6" id="KW-0413">Isomerase</keyword>
<dbReference type="PROSITE" id="PS01129">
    <property type="entry name" value="PSI_RLU"/>
    <property type="match status" value="1"/>
</dbReference>
<dbReference type="PANTHER" id="PTHR21600">
    <property type="entry name" value="MITOCHONDRIAL RNA PSEUDOURIDINE SYNTHASE"/>
    <property type="match status" value="1"/>
</dbReference>
<dbReference type="RefSeq" id="WP_376847240.1">
    <property type="nucleotide sequence ID" value="NZ_JBHSFW010000016.1"/>
</dbReference>
<dbReference type="PROSITE" id="PS50889">
    <property type="entry name" value="S4"/>
    <property type="match status" value="1"/>
</dbReference>
<dbReference type="NCBIfam" id="TIGR00005">
    <property type="entry name" value="rluA_subfam"/>
    <property type="match status" value="1"/>
</dbReference>
<dbReference type="EMBL" id="JBHSFW010000016">
    <property type="protein sequence ID" value="MFC4620140.1"/>
    <property type="molecule type" value="Genomic_DNA"/>
</dbReference>
<evidence type="ECO:0000313" key="7">
    <source>
        <dbReference type="Proteomes" id="UP001596022"/>
    </source>
</evidence>
<dbReference type="EC" id="5.4.99.-" evidence="4"/>
<comment type="function">
    <text evidence="4">Responsible for synthesis of pseudouridine from uracil.</text>
</comment>
<evidence type="ECO:0000256" key="3">
    <source>
        <dbReference type="PROSITE-ProRule" id="PRU00182"/>
    </source>
</evidence>
<accession>A0ABV9GTU6</accession>
<feature type="domain" description="Pseudouridine synthase RsuA/RluA-like" evidence="5">
    <location>
        <begin position="93"/>
        <end position="240"/>
    </location>
</feature>
<evidence type="ECO:0000259" key="5">
    <source>
        <dbReference type="Pfam" id="PF00849"/>
    </source>
</evidence>
<dbReference type="CDD" id="cd02869">
    <property type="entry name" value="PseudoU_synth_RluA_like"/>
    <property type="match status" value="1"/>
</dbReference>
<dbReference type="InterPro" id="IPR006224">
    <property type="entry name" value="PsdUridine_synth_RluA-like_CS"/>
</dbReference>
<dbReference type="PANTHER" id="PTHR21600:SF35">
    <property type="entry name" value="PSEUDOURIDINE SYNTHASE"/>
    <property type="match status" value="1"/>
</dbReference>
<evidence type="ECO:0000313" key="6">
    <source>
        <dbReference type="EMBL" id="MFC4620140.1"/>
    </source>
</evidence>
<gene>
    <name evidence="6" type="ORF">ACFO4N_15610</name>
</gene>
<sequence length="300" mass="34026">MAATYIIRRTIDHCHEGLRLRDYLHRILHLSRRTVKGIKFDGGALLVNGRPQSVRYFLRADDELTVVFPPERQGFGLYAEPMDLDIVYEDDALLVVHKPAGLVTVPSFQHRVRTLASGVLYYLKEKGLASTVHPVTRLDRDTSGLVLFAKHGFIHERLAQAGDLQRRYIAVAHGHLLRTSGIIDLPIGRKEGSIIERAVRGDGKRALTRFRVFAKGSDWSAAVIRLETGRTHQIRVHFAHIGHPLLGDDLYGGPMTRIRRQALHSYRLTLRHPLTEEVLTFRAPLPEDMRRLLGTPEVKD</sequence>
<comment type="similarity">
    <text evidence="2 4">Belongs to the pseudouridine synthase RluA family.</text>
</comment>
<dbReference type="SUPFAM" id="SSF55120">
    <property type="entry name" value="Pseudouridine synthase"/>
    <property type="match status" value="1"/>
</dbReference>
<keyword evidence="3" id="KW-0694">RNA-binding</keyword>
<organism evidence="6 7">
    <name type="scientific">Camelliibacillus cellulosilyticus</name>
    <dbReference type="NCBI Taxonomy" id="2174486"/>
    <lineage>
        <taxon>Bacteria</taxon>
        <taxon>Bacillati</taxon>
        <taxon>Bacillota</taxon>
        <taxon>Bacilli</taxon>
        <taxon>Bacillales</taxon>
        <taxon>Sporolactobacillaceae</taxon>
        <taxon>Camelliibacillus</taxon>
    </lineage>
</organism>
<dbReference type="GO" id="GO:0016853">
    <property type="term" value="F:isomerase activity"/>
    <property type="evidence" value="ECO:0007669"/>
    <property type="project" value="UniProtKB-KW"/>
</dbReference>
<name>A0ABV9GTU6_9BACL</name>
<protein>
    <recommendedName>
        <fullName evidence="4">Pseudouridine synthase</fullName>
        <ecNumber evidence="4">5.4.99.-</ecNumber>
    </recommendedName>
</protein>
<reference evidence="7" key="1">
    <citation type="journal article" date="2019" name="Int. J. Syst. Evol. Microbiol.">
        <title>The Global Catalogue of Microorganisms (GCM) 10K type strain sequencing project: providing services to taxonomists for standard genome sequencing and annotation.</title>
        <authorList>
            <consortium name="The Broad Institute Genomics Platform"/>
            <consortium name="The Broad Institute Genome Sequencing Center for Infectious Disease"/>
            <person name="Wu L."/>
            <person name="Ma J."/>
        </authorList>
    </citation>
    <scope>NUCLEOTIDE SEQUENCE [LARGE SCALE GENOMIC DNA]</scope>
    <source>
        <strain evidence="7">CGMCC 1.16306</strain>
    </source>
</reference>